<dbReference type="STRING" id="643648.Slip_1754"/>
<evidence type="ECO:0000259" key="2">
    <source>
        <dbReference type="Pfam" id="PF04715"/>
    </source>
</evidence>
<keyword evidence="3" id="KW-0456">Lyase</keyword>
<dbReference type="InterPro" id="IPR005801">
    <property type="entry name" value="ADC_synthase"/>
</dbReference>
<organism evidence="3 4">
    <name type="scientific">Syntrophothermus lipocalidus (strain DSM 12680 / TGB-C1)</name>
    <dbReference type="NCBI Taxonomy" id="643648"/>
    <lineage>
        <taxon>Bacteria</taxon>
        <taxon>Bacillati</taxon>
        <taxon>Bacillota</taxon>
        <taxon>Clostridia</taxon>
        <taxon>Eubacteriales</taxon>
        <taxon>Syntrophomonadaceae</taxon>
        <taxon>Syntrophothermus</taxon>
    </lineage>
</organism>
<dbReference type="PANTHER" id="PTHR11236:SF9">
    <property type="entry name" value="ANTHRANILATE SYNTHASE COMPONENT 1"/>
    <property type="match status" value="1"/>
</dbReference>
<reference evidence="3 4" key="2">
    <citation type="journal article" date="2010" name="Stand. Genomic Sci.">
        <title>Complete genome sequence of Syntrophothermus lipocalidus type strain (TGB-C1).</title>
        <authorList>
            <person name="Djao O.D."/>
            <person name="Zhang X."/>
            <person name="Lucas S."/>
            <person name="Lapidus A."/>
            <person name="Del Rio T.G."/>
            <person name="Nolan M."/>
            <person name="Tice H."/>
            <person name="Cheng J.F."/>
            <person name="Han C."/>
            <person name="Tapia R."/>
            <person name="Goodwin L."/>
            <person name="Pitluck S."/>
            <person name="Liolios K."/>
            <person name="Ivanova N."/>
            <person name="Mavromatis K."/>
            <person name="Mikhailova N."/>
            <person name="Ovchinnikova G."/>
            <person name="Pati A."/>
            <person name="Brambilla E."/>
            <person name="Chen A."/>
            <person name="Palaniappan K."/>
            <person name="Land M."/>
            <person name="Hauser L."/>
            <person name="Chang Y.J."/>
            <person name="Jeffries C.D."/>
            <person name="Rohde M."/>
            <person name="Sikorski J."/>
            <person name="Spring S."/>
            <person name="Goker M."/>
            <person name="Detter J.C."/>
            <person name="Woyke T."/>
            <person name="Bristow J."/>
            <person name="Eisen J.A."/>
            <person name="Markowitz V."/>
            <person name="Hugenholtz P."/>
            <person name="Kyrpides N.C."/>
            <person name="Klenk H.P."/>
        </authorList>
    </citation>
    <scope>NUCLEOTIDE SEQUENCE [LARGE SCALE GENOMIC DNA]</scope>
    <source>
        <strain evidence="4">DSM 12680 / TGB-C1</strain>
    </source>
</reference>
<sequence length="497" mass="54909">MRGDRNICAGTHLGAGFDFSAFHYTEKELFLPGFDLYRYFSAMAGKSRSQPLFFLESLTEGENARYSILGLDPLLVVEYSQGKLSVTTDNRCYEEQGELFTYLRAFLAAQSVVHLTAPASGFTGGLVGFWGYDIGLEQEKIPRRSVSLSSGPDAAFFFPGVTVVHDRYTDQVRVRSFYPNSIQEREGAVAKLEQVVAGLSLSQDTVPVTHCRRKVTGNPDAGFISNTSYDQFIDMVRQAKEYIRIGDAFQIVLSQCWKKRTRASPLGVYAELRHVNPSPYMFYLGFPSMTLVGSSPEMLVKVEGDVVQTRPIAGTRPVTGDEKLDDALRRELVRDEKERAEHLMLVDLGRNDIGKVSRPGTVEVVEFMKLEAYSHVVHLVSKVQGRLREGLDSLAALQACFPAGTLTGAPKRRAMEIINNLEKGPRGPYGGAVGYVGLDGNLDSCITIRSVLFRGEHCYLQAGAGIVADSVPENEYQETVNKARALMQAVVRAEGEQ</sequence>
<reference evidence="4" key="1">
    <citation type="journal article" date="2010" name="Stand. Genomic Sci.">
        <title>Complete genome sequence of Syntrophothermus lipocalidus type strain (TGB-C1T).</title>
        <authorList>
            <consortium name="US DOE Joint Genome Institute (JGI-PGF)"/>
            <person name="Djao O."/>
            <person name="Zhang X."/>
            <person name="Lucas S."/>
            <person name="Lapidus A."/>
            <person name="Glavina Del Rio T."/>
            <person name="Nolan M."/>
            <person name="Tice H."/>
            <person name="Cheng J."/>
            <person name="Han C."/>
            <person name="Tapia R."/>
            <person name="Goodwin L."/>
            <person name="Pitluck S."/>
            <person name="Liolios K."/>
            <person name="Ivanova N."/>
            <person name="Mavromatis K."/>
            <person name="Mikhailova N."/>
            <person name="Ovchinnikova G."/>
            <person name="Pati A."/>
            <person name="Brambilla E."/>
            <person name="Chen A."/>
            <person name="Palaniappan K."/>
            <person name="Land M."/>
            <person name="Hauser L."/>
            <person name="Chang Y."/>
            <person name="Jeffries C."/>
            <person name="Rohde M."/>
            <person name="Sikorski J."/>
            <person name="Spring S."/>
            <person name="Goker M."/>
            <person name="Detter J."/>
            <person name="Woyke T."/>
            <person name="Bristow J."/>
            <person name="Eisen J."/>
            <person name="Markowitz V."/>
            <person name="Hugenholtz P."/>
            <person name="Kyrpides N."/>
            <person name="Klenk H."/>
        </authorList>
    </citation>
    <scope>NUCLEOTIDE SEQUENCE [LARGE SCALE GENOMIC DNA]</scope>
    <source>
        <strain evidence="4">DSM 12680 / TGB-C1</strain>
    </source>
</reference>
<feature type="domain" description="Anthranilate synthase component I N-terminal" evidence="2">
    <location>
        <begin position="47"/>
        <end position="173"/>
    </location>
</feature>
<dbReference type="OrthoDB" id="9803598at2"/>
<evidence type="ECO:0000313" key="3">
    <source>
        <dbReference type="EMBL" id="ADI02510.1"/>
    </source>
</evidence>
<dbReference type="eggNOG" id="COG0147">
    <property type="taxonomic scope" value="Bacteria"/>
</dbReference>
<dbReference type="Pfam" id="PF00425">
    <property type="entry name" value="Chorismate_bind"/>
    <property type="match status" value="1"/>
</dbReference>
<dbReference type="Proteomes" id="UP000000378">
    <property type="component" value="Chromosome"/>
</dbReference>
<dbReference type="Pfam" id="PF04715">
    <property type="entry name" value="Anth_synt_I_N"/>
    <property type="match status" value="1"/>
</dbReference>
<dbReference type="AlphaFoldDB" id="D7CP75"/>
<dbReference type="Gene3D" id="3.60.120.10">
    <property type="entry name" value="Anthranilate synthase"/>
    <property type="match status" value="1"/>
</dbReference>
<protein>
    <submittedName>
        <fullName evidence="3">Anthranilate synthase</fullName>
        <ecNumber evidence="3">4.1.3.27</ecNumber>
    </submittedName>
</protein>
<dbReference type="PRINTS" id="PR00095">
    <property type="entry name" value="ANTSNTHASEI"/>
</dbReference>
<dbReference type="InterPro" id="IPR019999">
    <property type="entry name" value="Anth_synth_I-like"/>
</dbReference>
<dbReference type="EC" id="4.1.3.27" evidence="3"/>
<dbReference type="InterPro" id="IPR006805">
    <property type="entry name" value="Anth_synth_I_N"/>
</dbReference>
<evidence type="ECO:0000313" key="4">
    <source>
        <dbReference type="Proteomes" id="UP000000378"/>
    </source>
</evidence>
<dbReference type="GO" id="GO:0004049">
    <property type="term" value="F:anthranilate synthase activity"/>
    <property type="evidence" value="ECO:0007669"/>
    <property type="project" value="UniProtKB-EC"/>
</dbReference>
<dbReference type="KEGG" id="slp:Slip_1754"/>
<dbReference type="SUPFAM" id="SSF56322">
    <property type="entry name" value="ADC synthase"/>
    <property type="match status" value="1"/>
</dbReference>
<evidence type="ECO:0000259" key="1">
    <source>
        <dbReference type="Pfam" id="PF00425"/>
    </source>
</evidence>
<gene>
    <name evidence="3" type="ordered locus">Slip_1754</name>
</gene>
<feature type="domain" description="Chorismate-utilising enzyme C-terminal" evidence="1">
    <location>
        <begin position="230"/>
        <end position="482"/>
    </location>
</feature>
<dbReference type="InterPro" id="IPR015890">
    <property type="entry name" value="Chorismate_C"/>
</dbReference>
<dbReference type="EMBL" id="CP002048">
    <property type="protein sequence ID" value="ADI02510.1"/>
    <property type="molecule type" value="Genomic_DNA"/>
</dbReference>
<dbReference type="PANTHER" id="PTHR11236">
    <property type="entry name" value="AMINOBENZOATE/ANTHRANILATE SYNTHASE"/>
    <property type="match status" value="1"/>
</dbReference>
<keyword evidence="4" id="KW-1185">Reference proteome</keyword>
<accession>D7CP75</accession>
<dbReference type="GO" id="GO:0000162">
    <property type="term" value="P:L-tryptophan biosynthetic process"/>
    <property type="evidence" value="ECO:0007669"/>
    <property type="project" value="TreeGrafter"/>
</dbReference>
<dbReference type="RefSeq" id="WP_013175912.1">
    <property type="nucleotide sequence ID" value="NC_014220.1"/>
</dbReference>
<name>D7CP75_SYNLT</name>
<proteinExistence type="predicted"/>
<dbReference type="HOGENOM" id="CLU_006493_9_3_9"/>